<reference evidence="1 2" key="1">
    <citation type="journal article" date="2011" name="J. Bacteriol.">
        <title>Genome Sequence of Duck Pathogen Mycoplasma anatis Strain 1340.</title>
        <authorList>
            <person name="Guo Z."/>
            <person name="Chen P."/>
            <person name="Ren P."/>
            <person name="Kuang S."/>
            <person name="Zhou Z."/>
            <person name="Li Z."/>
            <person name="Liu M."/>
            <person name="Shi D."/>
            <person name="Xiao Y."/>
            <person name="Wang X."/>
            <person name="Zhou R."/>
            <person name="Jin H."/>
            <person name="Bi D."/>
        </authorList>
    </citation>
    <scope>NUCLEOTIDE SEQUENCE [LARGE SCALE GENOMIC DNA]</scope>
    <source>
        <strain evidence="1 2">1340</strain>
    </source>
</reference>
<gene>
    <name evidence="1" type="ORF">GIG_02137</name>
</gene>
<proteinExistence type="predicted"/>
<dbReference type="Proteomes" id="UP000005055">
    <property type="component" value="Unassembled WGS sequence"/>
</dbReference>
<comment type="caution">
    <text evidence="1">The sequence shown here is derived from an EMBL/GenBank/DDBJ whole genome shotgun (WGS) entry which is preliminary data.</text>
</comment>
<name>F9QDC1_9BACT</name>
<evidence type="ECO:0000313" key="1">
    <source>
        <dbReference type="EMBL" id="EGS29260.1"/>
    </source>
</evidence>
<protein>
    <submittedName>
        <fullName evidence="1">Uncharacterized protein</fullName>
    </submittedName>
</protein>
<dbReference type="AlphaFoldDB" id="F9QDC1"/>
<keyword evidence="2" id="KW-1185">Reference proteome</keyword>
<dbReference type="EMBL" id="AFVJ01000018">
    <property type="protein sequence ID" value="EGS29260.1"/>
    <property type="molecule type" value="Genomic_DNA"/>
</dbReference>
<evidence type="ECO:0000313" key="2">
    <source>
        <dbReference type="Proteomes" id="UP000005055"/>
    </source>
</evidence>
<organism evidence="1 2">
    <name type="scientific">Mycoplasmopsis anatis 1340</name>
    <dbReference type="NCBI Taxonomy" id="1034808"/>
    <lineage>
        <taxon>Bacteria</taxon>
        <taxon>Bacillati</taxon>
        <taxon>Mycoplasmatota</taxon>
        <taxon>Mycoplasmoidales</taxon>
        <taxon>Metamycoplasmataceae</taxon>
        <taxon>Mycoplasmopsis</taxon>
    </lineage>
</organism>
<dbReference type="STRING" id="1034808.GIG_02137"/>
<accession>F9QDC1</accession>
<sequence>MKIKKCNLAYFFYKKSMNIFYCEITLKNLKICIENYLFFTPNYFENL</sequence>